<evidence type="ECO:0000313" key="3">
    <source>
        <dbReference type="Proteomes" id="UP000217780"/>
    </source>
</evidence>
<accession>A0A2A2T662</accession>
<dbReference type="RefSeq" id="WP_095995771.1">
    <property type="nucleotide sequence ID" value="NZ_NTBH01000006.1"/>
</dbReference>
<keyword evidence="1" id="KW-0472">Membrane</keyword>
<evidence type="ECO:0000256" key="1">
    <source>
        <dbReference type="SAM" id="Phobius"/>
    </source>
</evidence>
<protein>
    <submittedName>
        <fullName evidence="2">Uncharacterized protein</fullName>
    </submittedName>
</protein>
<keyword evidence="1" id="KW-0812">Transmembrane</keyword>
<name>A0A2A2T662_9BURK</name>
<gene>
    <name evidence="2" type="ORF">CLI92_05850</name>
</gene>
<sequence length="126" mass="14070">MTLQIEFTWLVGLLIAFFGAAAGIGKLLLAQHQKHQDAKFAALERAGQGMQASLHKRLDGIEISQKEESVRVQKLEREFLVFKAELPMTYLQRTDHIRSESVTQARLDAIAGQLTNVQMLIGGQKP</sequence>
<dbReference type="EMBL" id="NTBI01000004">
    <property type="protein sequence ID" value="PAX17068.1"/>
    <property type="molecule type" value="Genomic_DNA"/>
</dbReference>
<comment type="caution">
    <text evidence="2">The sequence shown here is derived from an EMBL/GenBank/DDBJ whole genome shotgun (WGS) entry which is preliminary data.</text>
</comment>
<feature type="transmembrane region" description="Helical" evidence="1">
    <location>
        <begin position="6"/>
        <end position="29"/>
    </location>
</feature>
<organism evidence="2 3">
    <name type="scientific">Vandammella animalimorsus</name>
    <dbReference type="NCBI Taxonomy" id="2029117"/>
    <lineage>
        <taxon>Bacteria</taxon>
        <taxon>Pseudomonadati</taxon>
        <taxon>Pseudomonadota</taxon>
        <taxon>Betaproteobacteria</taxon>
        <taxon>Burkholderiales</taxon>
        <taxon>Comamonadaceae</taxon>
        <taxon>Vandammella</taxon>
    </lineage>
</organism>
<dbReference type="GeneID" id="93874524"/>
<keyword evidence="1" id="KW-1133">Transmembrane helix</keyword>
<dbReference type="Proteomes" id="UP000217780">
    <property type="component" value="Unassembled WGS sequence"/>
</dbReference>
<reference evidence="2 3" key="1">
    <citation type="submission" date="2017-08" db="EMBL/GenBank/DDBJ databases">
        <title>WGS of Clinical strains of the CDC Group NO-1 linked to zoonotic infections in humans.</title>
        <authorList>
            <person name="Bernier A.-M."/>
            <person name="Bernard K."/>
        </authorList>
    </citation>
    <scope>NUCLEOTIDE SEQUENCE [LARGE SCALE GENOMIC DNA]</scope>
    <source>
        <strain evidence="2 3">NML91-0035</strain>
    </source>
</reference>
<evidence type="ECO:0000313" key="2">
    <source>
        <dbReference type="EMBL" id="PAX17068.1"/>
    </source>
</evidence>
<dbReference type="AlphaFoldDB" id="A0A2A2T662"/>
<proteinExistence type="predicted"/>